<gene>
    <name evidence="2" type="ORF">GMOD_00005743</name>
</gene>
<dbReference type="EMBL" id="KE747826">
    <property type="protein sequence ID" value="RMZ71220.1"/>
    <property type="molecule type" value="Genomic_DNA"/>
</dbReference>
<feature type="region of interest" description="Disordered" evidence="1">
    <location>
        <begin position="42"/>
        <end position="86"/>
    </location>
</feature>
<evidence type="ECO:0000313" key="3">
    <source>
        <dbReference type="Proteomes" id="UP000265663"/>
    </source>
</evidence>
<name>A0A3M7MA05_9PLEO</name>
<proteinExistence type="predicted"/>
<keyword evidence="3" id="KW-1185">Reference proteome</keyword>
<sequence>MTQRYGQDAENPSHNLTDDAQCFLSASLVPLRLLTSHWTSPRESFHKPLHRGPAFAPEYSTERSLTGRLKAQSGPAFPPKPLPPPQSLPITNQPWPHNLRKEASRASWTLYLFLTLPKSIRRSHAAWLLTARRCPVVAYHLPSSAPTQVGALHM</sequence>
<organism evidence="2 3">
    <name type="scientific">Pyrenophora seminiperda CCB06</name>
    <dbReference type="NCBI Taxonomy" id="1302712"/>
    <lineage>
        <taxon>Eukaryota</taxon>
        <taxon>Fungi</taxon>
        <taxon>Dikarya</taxon>
        <taxon>Ascomycota</taxon>
        <taxon>Pezizomycotina</taxon>
        <taxon>Dothideomycetes</taxon>
        <taxon>Pleosporomycetidae</taxon>
        <taxon>Pleosporales</taxon>
        <taxon>Pleosporineae</taxon>
        <taxon>Pleosporaceae</taxon>
        <taxon>Pyrenophora</taxon>
    </lineage>
</organism>
<evidence type="ECO:0000313" key="2">
    <source>
        <dbReference type="EMBL" id="RMZ71220.1"/>
    </source>
</evidence>
<reference evidence="2 3" key="1">
    <citation type="journal article" date="2014" name="PLoS ONE">
        <title>De novo Genome Assembly of the Fungal Plant Pathogen Pyrenophora semeniperda.</title>
        <authorList>
            <person name="Soliai M.M."/>
            <person name="Meyer S.E."/>
            <person name="Udall J.A."/>
            <person name="Elzinga D.E."/>
            <person name="Hermansen R.A."/>
            <person name="Bodily P.M."/>
            <person name="Hart A.A."/>
            <person name="Coleman C.E."/>
        </authorList>
    </citation>
    <scope>NUCLEOTIDE SEQUENCE [LARGE SCALE GENOMIC DNA]</scope>
    <source>
        <strain evidence="2 3">CCB06</strain>
        <tissue evidence="2">Mycelium</tissue>
    </source>
</reference>
<evidence type="ECO:0000256" key="1">
    <source>
        <dbReference type="SAM" id="MobiDB-lite"/>
    </source>
</evidence>
<dbReference type="Proteomes" id="UP000265663">
    <property type="component" value="Unassembled WGS sequence"/>
</dbReference>
<dbReference type="AlphaFoldDB" id="A0A3M7MA05"/>
<accession>A0A3M7MA05</accession>
<feature type="compositionally biased region" description="Pro residues" evidence="1">
    <location>
        <begin position="76"/>
        <end position="86"/>
    </location>
</feature>
<protein>
    <submittedName>
        <fullName evidence="2">Uncharacterized protein</fullName>
    </submittedName>
</protein>